<proteinExistence type="predicted"/>
<dbReference type="AlphaFoldDB" id="A0A841EB79"/>
<dbReference type="CDD" id="cd02440">
    <property type="entry name" value="AdoMet_MTases"/>
    <property type="match status" value="1"/>
</dbReference>
<dbReference type="PANTHER" id="PTHR43317">
    <property type="entry name" value="THERMOSPERMINE SYNTHASE ACAULIS5"/>
    <property type="match status" value="1"/>
</dbReference>
<sequence>MAAHGGGAHTRQPEVELMRDADRAESWLLMVDGTPQSHVDLSDPAYLDFEYVQRIGHTVDLAFPAGGRIRALHLGAGALTLARYVAATRPGSRQRAVDDNPRLIELVRESLPWDRRTDLRVGTGDAREWLARRQSDSADLVVCDVFAGAQTPAALTSVEFFADADRVLEAGGVCAANVGDGRRLRHVRAQAATLGAVFAHTALIAAPGVLRGRRFGNFVLLGSQRPLPAEELTRRAHRDPDMARVLEGETLERFVAGAPAVRDASATDSPAPPDDVFAR</sequence>
<dbReference type="RefSeq" id="WP_184636688.1">
    <property type="nucleotide sequence ID" value="NZ_BAABKT010000039.1"/>
</dbReference>
<keyword evidence="4" id="KW-1185">Reference proteome</keyword>
<evidence type="ECO:0000256" key="2">
    <source>
        <dbReference type="SAM" id="MobiDB-lite"/>
    </source>
</evidence>
<accession>A0A841EB79</accession>
<dbReference type="SUPFAM" id="SSF53335">
    <property type="entry name" value="S-adenosyl-L-methionine-dependent methyltransferases"/>
    <property type="match status" value="1"/>
</dbReference>
<keyword evidence="1" id="KW-0620">Polyamine biosynthesis</keyword>
<dbReference type="InterPro" id="IPR029063">
    <property type="entry name" value="SAM-dependent_MTases_sf"/>
</dbReference>
<dbReference type="EMBL" id="JACHLY010000001">
    <property type="protein sequence ID" value="MBB5999694.1"/>
    <property type="molecule type" value="Genomic_DNA"/>
</dbReference>
<organism evidence="3 4">
    <name type="scientific">Streptomonospora salina</name>
    <dbReference type="NCBI Taxonomy" id="104205"/>
    <lineage>
        <taxon>Bacteria</taxon>
        <taxon>Bacillati</taxon>
        <taxon>Actinomycetota</taxon>
        <taxon>Actinomycetes</taxon>
        <taxon>Streptosporangiales</taxon>
        <taxon>Nocardiopsidaceae</taxon>
        <taxon>Streptomonospora</taxon>
    </lineage>
</organism>
<evidence type="ECO:0000313" key="4">
    <source>
        <dbReference type="Proteomes" id="UP000578077"/>
    </source>
</evidence>
<name>A0A841EB79_9ACTN</name>
<evidence type="ECO:0000256" key="1">
    <source>
        <dbReference type="ARBA" id="ARBA00023115"/>
    </source>
</evidence>
<protein>
    <submittedName>
        <fullName evidence="3">Spermidine synthase</fullName>
    </submittedName>
</protein>
<gene>
    <name evidence="3" type="ORF">HNR25_003445</name>
</gene>
<dbReference type="PANTHER" id="PTHR43317:SF1">
    <property type="entry name" value="THERMOSPERMINE SYNTHASE ACAULIS5"/>
    <property type="match status" value="1"/>
</dbReference>
<evidence type="ECO:0000313" key="3">
    <source>
        <dbReference type="EMBL" id="MBB5999694.1"/>
    </source>
</evidence>
<reference evidence="3 4" key="1">
    <citation type="submission" date="2020-08" db="EMBL/GenBank/DDBJ databases">
        <title>Sequencing the genomes of 1000 actinobacteria strains.</title>
        <authorList>
            <person name="Klenk H.-P."/>
        </authorList>
    </citation>
    <scope>NUCLEOTIDE SEQUENCE [LARGE SCALE GENOMIC DNA]</scope>
    <source>
        <strain evidence="3 4">DSM 44593</strain>
    </source>
</reference>
<dbReference type="Proteomes" id="UP000578077">
    <property type="component" value="Unassembled WGS sequence"/>
</dbReference>
<comment type="caution">
    <text evidence="3">The sequence shown here is derived from an EMBL/GenBank/DDBJ whole genome shotgun (WGS) entry which is preliminary data.</text>
</comment>
<feature type="region of interest" description="Disordered" evidence="2">
    <location>
        <begin position="259"/>
        <end position="279"/>
    </location>
</feature>
<dbReference type="NCBIfam" id="NF037959">
    <property type="entry name" value="MFS_SpdSyn"/>
    <property type="match status" value="1"/>
</dbReference>
<dbReference type="Gene3D" id="3.40.50.150">
    <property type="entry name" value="Vaccinia Virus protein VP39"/>
    <property type="match status" value="1"/>
</dbReference>
<dbReference type="GO" id="GO:0006596">
    <property type="term" value="P:polyamine biosynthetic process"/>
    <property type="evidence" value="ECO:0007669"/>
    <property type="project" value="UniProtKB-KW"/>
</dbReference>